<keyword evidence="3" id="KW-0378">Hydrolase</keyword>
<dbReference type="STRING" id="1122214.Mame_00798"/>
<feature type="compositionally biased region" description="Basic residues" evidence="1">
    <location>
        <begin position="125"/>
        <end position="139"/>
    </location>
</feature>
<dbReference type="PANTHER" id="PTHR47814:SF1">
    <property type="entry name" value="PEPTIDYL-TRNA HYDROLASE ARFB"/>
    <property type="match status" value="1"/>
</dbReference>
<feature type="domain" description="Prokaryotic-type class I peptide chain release factors" evidence="2">
    <location>
        <begin position="12"/>
        <end position="138"/>
    </location>
</feature>
<evidence type="ECO:0000256" key="1">
    <source>
        <dbReference type="SAM" id="MobiDB-lite"/>
    </source>
</evidence>
<organism evidence="3 4">
    <name type="scientific">Martelella mediterranea DSM 17316</name>
    <dbReference type="NCBI Taxonomy" id="1122214"/>
    <lineage>
        <taxon>Bacteria</taxon>
        <taxon>Pseudomonadati</taxon>
        <taxon>Pseudomonadota</taxon>
        <taxon>Alphaproteobacteria</taxon>
        <taxon>Hyphomicrobiales</taxon>
        <taxon>Aurantimonadaceae</taxon>
        <taxon>Martelella</taxon>
    </lineage>
</organism>
<proteinExistence type="predicted"/>
<dbReference type="InterPro" id="IPR000352">
    <property type="entry name" value="Pep_chain_release_fac_I"/>
</dbReference>
<dbReference type="Proteomes" id="UP000191135">
    <property type="component" value="Chromosome"/>
</dbReference>
<dbReference type="OrthoDB" id="9815709at2"/>
<gene>
    <name evidence="3" type="primary">yaeJ</name>
    <name evidence="3" type="ORF">Mame_00798</name>
</gene>
<dbReference type="RefSeq" id="WP_018065323.1">
    <property type="nucleotide sequence ID" value="NZ_AQWH01000012.1"/>
</dbReference>
<keyword evidence="4" id="KW-1185">Reference proteome</keyword>
<evidence type="ECO:0000313" key="4">
    <source>
        <dbReference type="Proteomes" id="UP000191135"/>
    </source>
</evidence>
<protein>
    <submittedName>
        <fullName evidence="3">Peptidyl-tRNA hydrolase YaeJ</fullName>
        <ecNumber evidence="3">3.1.1.29</ecNumber>
    </submittedName>
</protein>
<dbReference type="SUPFAM" id="SSF110916">
    <property type="entry name" value="Peptidyl-tRNA hydrolase domain-like"/>
    <property type="match status" value="1"/>
</dbReference>
<name>A0A1U9YXL5_9HYPH</name>
<accession>A0A1U9YXL5</accession>
<dbReference type="Gene3D" id="3.30.160.20">
    <property type="match status" value="1"/>
</dbReference>
<evidence type="ECO:0000259" key="2">
    <source>
        <dbReference type="Pfam" id="PF00472"/>
    </source>
</evidence>
<evidence type="ECO:0000313" key="3">
    <source>
        <dbReference type="EMBL" id="AQZ50174.1"/>
    </source>
</evidence>
<dbReference type="GO" id="GO:0072344">
    <property type="term" value="P:rescue of stalled ribosome"/>
    <property type="evidence" value="ECO:0007669"/>
    <property type="project" value="TreeGrafter"/>
</dbReference>
<dbReference type="AlphaFoldDB" id="A0A1U9YXL5"/>
<dbReference type="PANTHER" id="PTHR47814">
    <property type="entry name" value="PEPTIDYL-TRNA HYDROLASE ARFB"/>
    <property type="match status" value="1"/>
</dbReference>
<dbReference type="GO" id="GO:0043022">
    <property type="term" value="F:ribosome binding"/>
    <property type="evidence" value="ECO:0007669"/>
    <property type="project" value="TreeGrafter"/>
</dbReference>
<dbReference type="eggNOG" id="COG1186">
    <property type="taxonomic scope" value="Bacteria"/>
</dbReference>
<dbReference type="EC" id="3.1.1.29" evidence="3"/>
<dbReference type="NCBIfam" id="NF006718">
    <property type="entry name" value="PRK09256.1"/>
    <property type="match status" value="1"/>
</dbReference>
<dbReference type="KEGG" id="mmed:Mame_00798"/>
<reference evidence="3 4" key="1">
    <citation type="submission" date="2017-03" db="EMBL/GenBank/DDBJ databases">
        <title>Foreign affairs: Plasmid Transfer between Roseobacters and Rhizobia.</title>
        <authorList>
            <person name="Bartling P."/>
            <person name="Bunk B."/>
            <person name="Overmann J."/>
            <person name="Brinkmann H."/>
            <person name="Petersen J."/>
        </authorList>
    </citation>
    <scope>NUCLEOTIDE SEQUENCE [LARGE SCALE GENOMIC DNA]</scope>
    <source>
        <strain evidence="3 4">MACL11</strain>
    </source>
</reference>
<feature type="region of interest" description="Disordered" evidence="1">
    <location>
        <begin position="103"/>
        <end position="145"/>
    </location>
</feature>
<dbReference type="EMBL" id="CP020330">
    <property type="protein sequence ID" value="AQZ50174.1"/>
    <property type="molecule type" value="Genomic_DNA"/>
</dbReference>
<dbReference type="GO" id="GO:0004045">
    <property type="term" value="F:peptidyl-tRNA hydrolase activity"/>
    <property type="evidence" value="ECO:0007669"/>
    <property type="project" value="UniProtKB-EC"/>
</dbReference>
<sequence length="145" mass="16081">MASSDLFINDRITIFGWELTEQFVLSGGPGGQNVNKVATAVQLFFPLTASPSLPDTVKRNAARIAGRKLSKEGVLMIEANRFRSQERNREDARERLKELILAAAAPPPPRRRKTRPTKGSIERRLKAKTGRGAIKKMRGKPASDE</sequence>
<dbReference type="Pfam" id="PF00472">
    <property type="entry name" value="RF-1"/>
    <property type="match status" value="1"/>
</dbReference>
<dbReference type="GO" id="GO:0003747">
    <property type="term" value="F:translation release factor activity"/>
    <property type="evidence" value="ECO:0007669"/>
    <property type="project" value="InterPro"/>
</dbReference>